<keyword evidence="2" id="KW-1185">Reference proteome</keyword>
<dbReference type="CTD" id="20324651"/>
<reference evidence="1 2" key="1">
    <citation type="submission" date="2013-11" db="EMBL/GenBank/DDBJ databases">
        <title>Opisthorchis viverrini - life in the bile duct.</title>
        <authorList>
            <person name="Young N.D."/>
            <person name="Nagarajan N."/>
            <person name="Lin S.J."/>
            <person name="Korhonen P.K."/>
            <person name="Jex A.R."/>
            <person name="Hall R.S."/>
            <person name="Safavi-Hemami H."/>
            <person name="Kaewkong W."/>
            <person name="Bertrand D."/>
            <person name="Gao S."/>
            <person name="Seet Q."/>
            <person name="Wongkham S."/>
            <person name="Teh B.T."/>
            <person name="Wongkham C."/>
            <person name="Intapan P.M."/>
            <person name="Maleewong W."/>
            <person name="Yang X."/>
            <person name="Hu M."/>
            <person name="Wang Z."/>
            <person name="Hofmann A."/>
            <person name="Sternberg P.W."/>
            <person name="Tan P."/>
            <person name="Wang J."/>
            <person name="Gasser R.B."/>
        </authorList>
    </citation>
    <scope>NUCLEOTIDE SEQUENCE [LARGE SCALE GENOMIC DNA]</scope>
</reference>
<proteinExistence type="predicted"/>
<protein>
    <submittedName>
        <fullName evidence="1">Uncharacterized protein</fullName>
    </submittedName>
</protein>
<dbReference type="GeneID" id="20324651"/>
<dbReference type="AlphaFoldDB" id="A0A074Z2A2"/>
<dbReference type="EMBL" id="KL596992">
    <property type="protein sequence ID" value="KER21123.1"/>
    <property type="molecule type" value="Genomic_DNA"/>
</dbReference>
<dbReference type="RefSeq" id="XP_009175129.1">
    <property type="nucleotide sequence ID" value="XM_009176865.1"/>
</dbReference>
<name>A0A074Z2A2_OPIVI</name>
<sequence>MSQQPTTRIRKLRYRAGFCPGRECINHILTLRRVLGEPNSFNHPMVHRIYSSDERNVTRQMMEYFSGHEYRSFAEFQSKLREFQRGTGTCYARRHSLSAAKYEQNVGKVLPPSGGYAFVVYKCVHARSHWKMV</sequence>
<evidence type="ECO:0000313" key="2">
    <source>
        <dbReference type="Proteomes" id="UP000054324"/>
    </source>
</evidence>
<dbReference type="KEGG" id="ovi:T265_10483"/>
<dbReference type="Proteomes" id="UP000054324">
    <property type="component" value="Unassembled WGS sequence"/>
</dbReference>
<organism evidence="1 2">
    <name type="scientific">Opisthorchis viverrini</name>
    <name type="common">Southeast Asian liver fluke</name>
    <dbReference type="NCBI Taxonomy" id="6198"/>
    <lineage>
        <taxon>Eukaryota</taxon>
        <taxon>Metazoa</taxon>
        <taxon>Spiralia</taxon>
        <taxon>Lophotrochozoa</taxon>
        <taxon>Platyhelminthes</taxon>
        <taxon>Trematoda</taxon>
        <taxon>Digenea</taxon>
        <taxon>Opisthorchiida</taxon>
        <taxon>Opisthorchiata</taxon>
        <taxon>Opisthorchiidae</taxon>
        <taxon>Opisthorchis</taxon>
    </lineage>
</organism>
<accession>A0A074Z2A2</accession>
<gene>
    <name evidence="1" type="ORF">T265_10483</name>
</gene>
<evidence type="ECO:0000313" key="1">
    <source>
        <dbReference type="EMBL" id="KER21123.1"/>
    </source>
</evidence>